<sequence>MDTENNNTSHTLSIFAFDSAALRIFWRSGEPWFVAKDICRILGIENHRDAVERLDADEKDGVGLTDAIGREQETAIISESGMYCIFMRCRNATKPGHPAHTFRKWVTAELLPTLRKNGTYTTPAPATPPVPAVDRRKSEAALSRRTLAALDTLTDLSLMVSRQLKELAAARPTTPPPAAPARTDLTHLGQNSRLQAIIHHIRTHYNRGAASPHLAAIARNCRCTRADAQTAIALFDLENAGMVQ</sequence>
<dbReference type="EMBL" id="LR796636">
    <property type="protein sequence ID" value="CAB4156079.1"/>
    <property type="molecule type" value="Genomic_DNA"/>
</dbReference>
<feature type="region of interest" description="Disordered" evidence="1">
    <location>
        <begin position="117"/>
        <end position="136"/>
    </location>
</feature>
<evidence type="ECO:0000256" key="1">
    <source>
        <dbReference type="SAM" id="MobiDB-lite"/>
    </source>
</evidence>
<dbReference type="PANTHER" id="PTHR36180">
    <property type="entry name" value="DNA-BINDING PROTEIN-RELATED-RELATED"/>
    <property type="match status" value="1"/>
</dbReference>
<dbReference type="PANTHER" id="PTHR36180:SF2">
    <property type="entry name" value="BRO FAMILY PROTEIN"/>
    <property type="match status" value="1"/>
</dbReference>
<dbReference type="PROSITE" id="PS51750">
    <property type="entry name" value="BRO_N"/>
    <property type="match status" value="1"/>
</dbReference>
<organism evidence="3">
    <name type="scientific">uncultured Caudovirales phage</name>
    <dbReference type="NCBI Taxonomy" id="2100421"/>
    <lineage>
        <taxon>Viruses</taxon>
        <taxon>Duplodnaviria</taxon>
        <taxon>Heunggongvirae</taxon>
        <taxon>Uroviricota</taxon>
        <taxon>Caudoviricetes</taxon>
        <taxon>Peduoviridae</taxon>
        <taxon>Maltschvirus</taxon>
        <taxon>Maltschvirus maltsch</taxon>
    </lineage>
</organism>
<evidence type="ECO:0000259" key="2">
    <source>
        <dbReference type="PROSITE" id="PS51750"/>
    </source>
</evidence>
<feature type="domain" description="Bro-N" evidence="2">
    <location>
        <begin position="11"/>
        <end position="118"/>
    </location>
</feature>
<protein>
    <submittedName>
        <fullName evidence="3">BRO N-terminal domain containing protein</fullName>
    </submittedName>
</protein>
<gene>
    <name evidence="3" type="ORF">UFOVP672_45</name>
</gene>
<dbReference type="InterPro" id="IPR003497">
    <property type="entry name" value="BRO_N_domain"/>
</dbReference>
<evidence type="ECO:0000313" key="3">
    <source>
        <dbReference type="EMBL" id="CAB4156079.1"/>
    </source>
</evidence>
<accession>A0A6J5NAG1</accession>
<name>A0A6J5NAG1_9CAUD</name>
<dbReference type="Pfam" id="PF02498">
    <property type="entry name" value="Bro-N"/>
    <property type="match status" value="1"/>
</dbReference>
<reference evidence="3" key="1">
    <citation type="submission" date="2020-04" db="EMBL/GenBank/DDBJ databases">
        <authorList>
            <person name="Chiriac C."/>
            <person name="Salcher M."/>
            <person name="Ghai R."/>
            <person name="Kavagutti S V."/>
        </authorList>
    </citation>
    <scope>NUCLEOTIDE SEQUENCE</scope>
</reference>
<dbReference type="SMART" id="SM01040">
    <property type="entry name" value="Bro-N"/>
    <property type="match status" value="1"/>
</dbReference>
<proteinExistence type="predicted"/>